<dbReference type="EMBL" id="ACYE01000453">
    <property type="protein sequence ID" value="EFE37739.1"/>
    <property type="molecule type" value="Genomic_DNA"/>
</dbReference>
<feature type="region of interest" description="Disordered" evidence="1">
    <location>
        <begin position="66"/>
        <end position="94"/>
    </location>
</feature>
<feature type="signal peptide" evidence="2">
    <location>
        <begin position="1"/>
        <end position="19"/>
    </location>
</feature>
<dbReference type="Proteomes" id="UP000008383">
    <property type="component" value="Unassembled WGS sequence"/>
</dbReference>
<dbReference type="AlphaFoldDB" id="D4DK57"/>
<evidence type="ECO:0000313" key="3">
    <source>
        <dbReference type="EMBL" id="EFE37739.1"/>
    </source>
</evidence>
<keyword evidence="2" id="KW-0732">Signal</keyword>
<dbReference type="KEGG" id="tve:TRV_07578"/>
<organism evidence="3 4">
    <name type="scientific">Trichophyton verrucosum (strain HKI 0517)</name>
    <dbReference type="NCBI Taxonomy" id="663202"/>
    <lineage>
        <taxon>Eukaryota</taxon>
        <taxon>Fungi</taxon>
        <taxon>Dikarya</taxon>
        <taxon>Ascomycota</taxon>
        <taxon>Pezizomycotina</taxon>
        <taxon>Eurotiomycetes</taxon>
        <taxon>Eurotiomycetidae</taxon>
        <taxon>Onygenales</taxon>
        <taxon>Arthrodermataceae</taxon>
        <taxon>Trichophyton</taxon>
    </lineage>
</organism>
<gene>
    <name evidence="3" type="ORF">TRV_07578</name>
</gene>
<comment type="caution">
    <text evidence="3">The sequence shown here is derived from an EMBL/GenBank/DDBJ whole genome shotgun (WGS) entry which is preliminary data.</text>
</comment>
<dbReference type="GeneID" id="9584339"/>
<dbReference type="OrthoDB" id="4173999at2759"/>
<keyword evidence="4" id="KW-1185">Reference proteome</keyword>
<protein>
    <submittedName>
        <fullName evidence="3">Uncharacterized protein</fullName>
    </submittedName>
</protein>
<reference evidence="4" key="1">
    <citation type="journal article" date="2011" name="Genome Biol.">
        <title>Comparative and functional genomics provide insights into the pathogenicity of dermatophytic fungi.</title>
        <authorList>
            <person name="Burmester A."/>
            <person name="Shelest E."/>
            <person name="Gloeckner G."/>
            <person name="Heddergott C."/>
            <person name="Schindler S."/>
            <person name="Staib P."/>
            <person name="Heidel A."/>
            <person name="Felder M."/>
            <person name="Petzold A."/>
            <person name="Szafranski K."/>
            <person name="Feuermann M."/>
            <person name="Pedruzzi I."/>
            <person name="Priebe S."/>
            <person name="Groth M."/>
            <person name="Winkler R."/>
            <person name="Li W."/>
            <person name="Kniemeyer O."/>
            <person name="Schroeckh V."/>
            <person name="Hertweck C."/>
            <person name="Hube B."/>
            <person name="White T.C."/>
            <person name="Platzer M."/>
            <person name="Guthke R."/>
            <person name="Heitman J."/>
            <person name="Woestemeyer J."/>
            <person name="Zipfel P.F."/>
            <person name="Monod M."/>
            <person name="Brakhage A.A."/>
        </authorList>
    </citation>
    <scope>NUCLEOTIDE SEQUENCE [LARGE SCALE GENOMIC DNA]</scope>
    <source>
        <strain evidence="4">HKI 0517</strain>
    </source>
</reference>
<evidence type="ECO:0000256" key="1">
    <source>
        <dbReference type="SAM" id="MobiDB-lite"/>
    </source>
</evidence>
<sequence>MKAAYFILPLFAALTSARAVDHVARSEHSVSECADLLATCLASVASSGQSNPQCAEYEKQCGDQSLRQSPVKARDAPAPSPAQPPKDNNPQKPPKVPEFGVFAASVEGAVKAHASGKVDATGLAKELHDALSKGNCSLTVVLQIIIKACGNGGAGINLGALINAILKCVCDLFGVFDGILVHGAASIGGIAQIICKVLGGVAHVGLDIAGFIVKISGMFAHGHFDLAGLLNAVITTLNDAGVHPRHIGEVSNELMLLSERTSVAARDEMVHARSLLDIPKLIAEIVQCFPKGGKPDWGRACALILQVVKELVVGIGKFFIPGLGAIAGRDDDEIKAAARGIAIGRGLKLGQGADWPAFAQMVIDLIMNFSIGKLIKVIIAFFTNLFKPKKA</sequence>
<name>D4DK57_TRIVH</name>
<accession>D4DK57</accession>
<evidence type="ECO:0000313" key="4">
    <source>
        <dbReference type="Proteomes" id="UP000008383"/>
    </source>
</evidence>
<dbReference type="HOGENOM" id="CLU_714086_0_0_1"/>
<proteinExistence type="predicted"/>
<dbReference type="RefSeq" id="XP_003018384.1">
    <property type="nucleotide sequence ID" value="XM_003018338.1"/>
</dbReference>
<feature type="chain" id="PRO_5003056329" evidence="2">
    <location>
        <begin position="20"/>
        <end position="391"/>
    </location>
</feature>
<evidence type="ECO:0000256" key="2">
    <source>
        <dbReference type="SAM" id="SignalP"/>
    </source>
</evidence>